<proteinExistence type="predicted"/>
<reference evidence="1 2" key="1">
    <citation type="submission" date="2024-02" db="EMBL/GenBank/DDBJ databases">
        <title>De novo assembly and annotation of 12 fungi associated with fruit tree decline syndrome in Ontario, Canada.</title>
        <authorList>
            <person name="Sulman M."/>
            <person name="Ellouze W."/>
            <person name="Ilyukhin E."/>
        </authorList>
    </citation>
    <scope>NUCLEOTIDE SEQUENCE [LARGE SCALE GENOMIC DNA]</scope>
    <source>
        <strain evidence="1 2">M42-189</strain>
    </source>
</reference>
<name>A0ABR3QZK3_9PLEO</name>
<evidence type="ECO:0000313" key="2">
    <source>
        <dbReference type="Proteomes" id="UP001521785"/>
    </source>
</evidence>
<keyword evidence="2" id="KW-1185">Reference proteome</keyword>
<sequence length="266" mass="30900">MRYLVDESRKLNLVAEFLNRTDLVGCFSQDIPSIVPLPQLWRKNSRSPSGSPRPFNDISLRWKQHFPAMMDWINIFDDIDQLMTLDRGFTEDEKHLAETTGCWMEPTMVRLLAIRPLSKGSESENIMEEVCRLGTMLFLAPIWRWLGASPVWTFTLTRNLLSVLNSQMIEWGELKPLLVWSVYFASLETRDPRERSHLAFILAVLMNGLQFREWDELMQVVKSVLWTERIFANSDNSLRHEVMSILRLPGTGDVTPVLEDLEDEEA</sequence>
<gene>
    <name evidence="1" type="ORF">SLS60_008774</name>
</gene>
<dbReference type="EMBL" id="JAKJXO020000013">
    <property type="protein sequence ID" value="KAL1597192.1"/>
    <property type="molecule type" value="Genomic_DNA"/>
</dbReference>
<comment type="caution">
    <text evidence="1">The sequence shown here is derived from an EMBL/GenBank/DDBJ whole genome shotgun (WGS) entry which is preliminary data.</text>
</comment>
<organism evidence="1 2">
    <name type="scientific">Paraconiothyrium brasiliense</name>
    <dbReference type="NCBI Taxonomy" id="300254"/>
    <lineage>
        <taxon>Eukaryota</taxon>
        <taxon>Fungi</taxon>
        <taxon>Dikarya</taxon>
        <taxon>Ascomycota</taxon>
        <taxon>Pezizomycotina</taxon>
        <taxon>Dothideomycetes</taxon>
        <taxon>Pleosporomycetidae</taxon>
        <taxon>Pleosporales</taxon>
        <taxon>Massarineae</taxon>
        <taxon>Didymosphaeriaceae</taxon>
        <taxon>Paraconiothyrium</taxon>
    </lineage>
</organism>
<protein>
    <submittedName>
        <fullName evidence="1">Uncharacterized protein</fullName>
    </submittedName>
</protein>
<accession>A0ABR3QZK3</accession>
<dbReference type="Proteomes" id="UP001521785">
    <property type="component" value="Unassembled WGS sequence"/>
</dbReference>
<evidence type="ECO:0000313" key="1">
    <source>
        <dbReference type="EMBL" id="KAL1597192.1"/>
    </source>
</evidence>